<sequence length="778" mass="88867">MSWKQDKADVYPVLPVLLGKVSASHQRVVSARRPHHTSGFPRPRKTVFRPPARHPRGGSLWKSENGHADPPDPPFPSLAIVRTRRHLRASTHARTLTHTRPAHAASLDPCPALRPAVSREEGAGPRAGLWRPSREQQESTACGRRRHGGRAGAGVRRSGPDATGGRAVHGSALRASGVPERYWASLLHKLEHEVFDAGEKFGIMQVEEAEEDEDEAIQEGRRKQPNPGGELCYKVIVTSESGLQADNPNSIFLIDHAWTCHVEHARQQLLQVPGLLHRMANLMGIEFHGELPSEEAVALVLEEMWKFNQTYQLAHGTAEEKMPVWYIMDEFGSRIQHADVPSFAMAPFFYMPQRVAYTLLWPLRDLDTGEEVTRDFAYGEADPLIRKCMLLPWAPADMPDLSSSTPEPPAEYYQAILEENKEKLPLTISPAPHAQDHIFKVHTDVQQVLGHLTHPRFTFTTSEAEADVLYHFSHFKDYRKLSQERPGVLLNQFPCENLLTVKDCLASISRRAGGPEGPAWLPRTFNLRTELPQFVTYFQQRERRGEDNHWICKPWNLARSLDTHVTRSLHSIIRHRESTPKVVSKYIENPVLFLREDVGSVKFDIRYIVLLRSVKPLRLFVYDVFWLRFSNRPFELNDLDDYEKHFTVMNYDPHVVLKQVHYDEFIPQFEKQYPEFPWSGVQAEIFRAFTELFQVACAKPPPLGLCDYPSSRAVYAVDLMLKWDTRPDGTRAMQPQILEVNFNPDCERACKYHPSFFNDIFSTLFLDQPGGCQVTSLI</sequence>
<dbReference type="Proteomes" id="UP000006813">
    <property type="component" value="Unassembled WGS sequence"/>
</dbReference>
<dbReference type="Pfam" id="PF03133">
    <property type="entry name" value="TTL"/>
    <property type="match status" value="1"/>
</dbReference>
<dbReference type="eggNOG" id="KOG2155">
    <property type="taxonomic scope" value="Eukaryota"/>
</dbReference>
<dbReference type="STRING" id="10181.G5BM83"/>
<dbReference type="InterPro" id="IPR004344">
    <property type="entry name" value="TTL/TTLL_fam"/>
</dbReference>
<dbReference type="GO" id="GO:0016881">
    <property type="term" value="F:acid-amino acid ligase activity"/>
    <property type="evidence" value="ECO:0007669"/>
    <property type="project" value="UniProtKB-ARBA"/>
</dbReference>
<evidence type="ECO:0000313" key="3">
    <source>
        <dbReference type="EMBL" id="EHB10394.1"/>
    </source>
</evidence>
<dbReference type="Pfam" id="PF25556">
    <property type="entry name" value="SET_TTL"/>
    <property type="match status" value="1"/>
</dbReference>
<gene>
    <name evidence="3" type="ORF">GW7_00005</name>
</gene>
<organism evidence="3 4">
    <name type="scientific">Heterocephalus glaber</name>
    <name type="common">Naked mole rat</name>
    <dbReference type="NCBI Taxonomy" id="10181"/>
    <lineage>
        <taxon>Eukaryota</taxon>
        <taxon>Metazoa</taxon>
        <taxon>Chordata</taxon>
        <taxon>Craniata</taxon>
        <taxon>Vertebrata</taxon>
        <taxon>Euteleostomi</taxon>
        <taxon>Mammalia</taxon>
        <taxon>Eutheria</taxon>
        <taxon>Euarchontoglires</taxon>
        <taxon>Glires</taxon>
        <taxon>Rodentia</taxon>
        <taxon>Hystricomorpha</taxon>
        <taxon>Bathyergidae</taxon>
        <taxon>Heterocephalus</taxon>
    </lineage>
</organism>
<name>G5BM83_HETGA</name>
<evidence type="ECO:0000313" key="4">
    <source>
        <dbReference type="Proteomes" id="UP000006813"/>
    </source>
</evidence>
<dbReference type="GO" id="GO:0140096">
    <property type="term" value="F:catalytic activity, acting on a protein"/>
    <property type="evidence" value="ECO:0007669"/>
    <property type="project" value="UniProtKB-ARBA"/>
</dbReference>
<feature type="domain" description="Tubulin--tyrosine ligase-like protein 12 SET-like" evidence="2">
    <location>
        <begin position="223"/>
        <end position="397"/>
    </location>
</feature>
<dbReference type="PANTHER" id="PTHR46088:SF1">
    <property type="entry name" value="TUBULIN--TYROSINE LIGASE-LIKE PROTEIN 12"/>
    <property type="match status" value="1"/>
</dbReference>
<accession>G5BM83</accession>
<feature type="region of interest" description="Disordered" evidence="1">
    <location>
        <begin position="27"/>
        <end position="75"/>
    </location>
</feature>
<dbReference type="PROSITE" id="PS51221">
    <property type="entry name" value="TTL"/>
    <property type="match status" value="1"/>
</dbReference>
<dbReference type="GO" id="GO:0005737">
    <property type="term" value="C:cytoplasm"/>
    <property type="evidence" value="ECO:0007669"/>
    <property type="project" value="TreeGrafter"/>
</dbReference>
<dbReference type="AlphaFoldDB" id="G5BM83"/>
<reference evidence="3 4" key="1">
    <citation type="journal article" date="2011" name="Nature">
        <title>Genome sequencing reveals insights into physiology and longevity of the naked mole rat.</title>
        <authorList>
            <person name="Kim E.B."/>
            <person name="Fang X."/>
            <person name="Fushan A.A."/>
            <person name="Huang Z."/>
            <person name="Lobanov A.V."/>
            <person name="Han L."/>
            <person name="Marino S.M."/>
            <person name="Sun X."/>
            <person name="Turanov A.A."/>
            <person name="Yang P."/>
            <person name="Yim S.H."/>
            <person name="Zhao X."/>
            <person name="Kasaikina M.V."/>
            <person name="Stoletzki N."/>
            <person name="Peng C."/>
            <person name="Polak P."/>
            <person name="Xiong Z."/>
            <person name="Kiezun A."/>
            <person name="Zhu Y."/>
            <person name="Chen Y."/>
            <person name="Kryukov G.V."/>
            <person name="Zhang Q."/>
            <person name="Peshkin L."/>
            <person name="Yang L."/>
            <person name="Bronson R.T."/>
            <person name="Buffenstein R."/>
            <person name="Wang B."/>
            <person name="Han C."/>
            <person name="Li Q."/>
            <person name="Chen L."/>
            <person name="Zhao W."/>
            <person name="Sunyaev S.R."/>
            <person name="Park T.J."/>
            <person name="Zhang G."/>
            <person name="Wang J."/>
            <person name="Gladyshev V.N."/>
        </authorList>
    </citation>
    <scope>NUCLEOTIDE SEQUENCE [LARGE SCALE GENOMIC DNA]</scope>
</reference>
<dbReference type="Gene3D" id="3.30.470.20">
    <property type="entry name" value="ATP-grasp fold, B domain"/>
    <property type="match status" value="1"/>
</dbReference>
<dbReference type="InterPro" id="IPR057954">
    <property type="entry name" value="SET_TTL12"/>
</dbReference>
<protein>
    <submittedName>
        <fullName evidence="3">Tubulin--tyrosine ligase-like protein 12</fullName>
    </submittedName>
</protein>
<dbReference type="EMBL" id="JH170990">
    <property type="protein sequence ID" value="EHB10394.1"/>
    <property type="molecule type" value="Genomic_DNA"/>
</dbReference>
<dbReference type="PANTHER" id="PTHR46088">
    <property type="entry name" value="TUBULIN--TYROSINE LIGASE-LIKE PROTEIN 12"/>
    <property type="match status" value="1"/>
</dbReference>
<dbReference type="FunCoup" id="G5BM83">
    <property type="interactions" value="2945"/>
</dbReference>
<feature type="region of interest" description="Disordered" evidence="1">
    <location>
        <begin position="120"/>
        <end position="168"/>
    </location>
</feature>
<keyword evidence="3" id="KW-0436">Ligase</keyword>
<feature type="compositionally biased region" description="Basic residues" evidence="1">
    <location>
        <begin position="30"/>
        <end position="56"/>
    </location>
</feature>
<dbReference type="InParanoid" id="G5BM83"/>
<evidence type="ECO:0000259" key="2">
    <source>
        <dbReference type="Pfam" id="PF25556"/>
    </source>
</evidence>
<dbReference type="InterPro" id="IPR027749">
    <property type="entry name" value="TTLL12"/>
</dbReference>
<proteinExistence type="predicted"/>
<evidence type="ECO:0000256" key="1">
    <source>
        <dbReference type="SAM" id="MobiDB-lite"/>
    </source>
</evidence>